<feature type="domain" description="C3H1-type" evidence="7">
    <location>
        <begin position="274"/>
        <end position="302"/>
    </location>
</feature>
<keyword evidence="5" id="KW-0809">Transit peptide</keyword>
<feature type="zinc finger region" description="C3H1-type" evidence="4">
    <location>
        <begin position="274"/>
        <end position="302"/>
    </location>
</feature>
<keyword evidence="5" id="KW-0653">Protein transport</keyword>
<organism evidence="9 10">
    <name type="scientific">Bodo saltans</name>
    <name type="common">Flagellated protozoan</name>
    <dbReference type="NCBI Taxonomy" id="75058"/>
    <lineage>
        <taxon>Eukaryota</taxon>
        <taxon>Discoba</taxon>
        <taxon>Euglenozoa</taxon>
        <taxon>Kinetoplastea</taxon>
        <taxon>Metakinetoplastina</taxon>
        <taxon>Eubodonida</taxon>
        <taxon>Bodonidae</taxon>
        <taxon>Bodo</taxon>
    </lineage>
</organism>
<dbReference type="Gene3D" id="4.10.1000.10">
    <property type="entry name" value="Zinc finger, CCCH-type"/>
    <property type="match status" value="1"/>
</dbReference>
<dbReference type="InterPro" id="IPR023214">
    <property type="entry name" value="HAD_sf"/>
</dbReference>
<dbReference type="SMART" id="SM00577">
    <property type="entry name" value="CPDc"/>
    <property type="match status" value="1"/>
</dbReference>
<reference evidence="10" key="1">
    <citation type="submission" date="2015-09" db="EMBL/GenBank/DDBJ databases">
        <authorList>
            <consortium name="Pathogen Informatics"/>
        </authorList>
    </citation>
    <scope>NUCLEOTIDE SEQUENCE [LARGE SCALE GENOMIC DNA]</scope>
    <source>
        <strain evidence="10">Lake Konstanz</strain>
    </source>
</reference>
<evidence type="ECO:0000256" key="1">
    <source>
        <dbReference type="ARBA" id="ARBA00022723"/>
    </source>
</evidence>
<dbReference type="Proteomes" id="UP000051952">
    <property type="component" value="Unassembled WGS sequence"/>
</dbReference>
<feature type="compositionally biased region" description="Polar residues" evidence="6">
    <location>
        <begin position="435"/>
        <end position="447"/>
    </location>
</feature>
<feature type="domain" description="FCP1 homology" evidence="8">
    <location>
        <begin position="53"/>
        <end position="207"/>
    </location>
</feature>
<comment type="similarity">
    <text evidence="5">Belongs to the TIM50 family.</text>
</comment>
<proteinExistence type="inferred from homology"/>
<feature type="compositionally biased region" description="Polar residues" evidence="6">
    <location>
        <begin position="404"/>
        <end position="414"/>
    </location>
</feature>
<dbReference type="AlphaFoldDB" id="A0A0S4J258"/>
<dbReference type="OrthoDB" id="1711508at2759"/>
<dbReference type="Gene3D" id="3.40.50.1000">
    <property type="entry name" value="HAD superfamily/HAD-like"/>
    <property type="match status" value="1"/>
</dbReference>
<keyword evidence="10" id="KW-1185">Reference proteome</keyword>
<dbReference type="GO" id="GO:0005744">
    <property type="term" value="C:TIM23 mitochondrial import inner membrane translocase complex"/>
    <property type="evidence" value="ECO:0007669"/>
    <property type="project" value="UniProtKB-UniRule"/>
</dbReference>
<dbReference type="PROSITE" id="PS50103">
    <property type="entry name" value="ZF_C3H1"/>
    <property type="match status" value="1"/>
</dbReference>
<comment type="subcellular location">
    <subcellularLocation>
        <location evidence="5">Mitochondrion inner membrane</location>
        <topology evidence="5">Single-pass membrane protein</topology>
    </subcellularLocation>
</comment>
<keyword evidence="5" id="KW-0813">Transport</keyword>
<dbReference type="SUPFAM" id="SSF90229">
    <property type="entry name" value="CCCH zinc finger"/>
    <property type="match status" value="1"/>
</dbReference>
<accession>A0A0S4J258</accession>
<dbReference type="PROSITE" id="PS50969">
    <property type="entry name" value="FCP1"/>
    <property type="match status" value="1"/>
</dbReference>
<dbReference type="SUPFAM" id="SSF56784">
    <property type="entry name" value="HAD-like"/>
    <property type="match status" value="1"/>
</dbReference>
<dbReference type="InterPro" id="IPR004274">
    <property type="entry name" value="FCP1_dom"/>
</dbReference>
<evidence type="ECO:0000313" key="9">
    <source>
        <dbReference type="EMBL" id="CUG84191.1"/>
    </source>
</evidence>
<evidence type="ECO:0000256" key="4">
    <source>
        <dbReference type="PROSITE-ProRule" id="PRU00723"/>
    </source>
</evidence>
<comment type="function">
    <text evidence="5">Essential component of the TIM23 complex, a complex that mediates the translocation of transit peptide-containing proteins across the mitochondrial inner membrane.</text>
</comment>
<comment type="subunit">
    <text evidence="5">Component of the TIM23 complex.</text>
</comment>
<evidence type="ECO:0000256" key="6">
    <source>
        <dbReference type="SAM" id="MobiDB-lite"/>
    </source>
</evidence>
<dbReference type="Pfam" id="PF00642">
    <property type="entry name" value="zf-CCCH"/>
    <property type="match status" value="1"/>
</dbReference>
<sequence length="464" mass="51736">MADWATRHFHPHQYVKVNVSVNKTEIGIVVSADEDKVIVATRHGYNITAKPKQLQRAFLLVLDLNGVLGARQKKTLFERRPHLEQFLKFALANFVVAVWTSCEERNGKQIVEDLFSDDRDRLLFCLYRGDCVPNPTPERPFGTSKNLQRIFDEWPESFHAVNTVIVDDSADKCSHPDIALCPSQFSGIADQPDDEGLLAIISVLQRVLDDDSLDPLIEAAAESRRQLLLTETAQQRCDAPSCIANDINADAALAAITSSSSVSEYAVPTPARKENTKTLCCYFLSNGYCKYGDDCRFSHVDDGVSLCNRKCKRHQTARIGSPTSETTRQLTSDALGSTTSGQFAATINNRAADLLAKLTATAQDEGRDVQLELNYGLASSRQVSGFFDNFDSGTRRQSHYGTVRSAQYEPQSPMKQPPVQQRHFHQQHHQRSGNHHQGASTVHQQPNRDVVSIFQNAQRLTAQH</sequence>
<keyword evidence="2 4" id="KW-0863">Zinc-finger</keyword>
<dbReference type="InterPro" id="IPR036412">
    <property type="entry name" value="HAD-like_sf"/>
</dbReference>
<dbReference type="GO" id="GO:0015031">
    <property type="term" value="P:protein transport"/>
    <property type="evidence" value="ECO:0007669"/>
    <property type="project" value="UniProtKB-KW"/>
</dbReference>
<dbReference type="SMART" id="SM00356">
    <property type="entry name" value="ZnF_C3H1"/>
    <property type="match status" value="1"/>
</dbReference>
<evidence type="ECO:0000259" key="8">
    <source>
        <dbReference type="PROSITE" id="PS50969"/>
    </source>
</evidence>
<dbReference type="InterPro" id="IPR036855">
    <property type="entry name" value="Znf_CCCH_sf"/>
</dbReference>
<dbReference type="OMA" id="INGRCAR"/>
<dbReference type="PANTHER" id="PTHR12210">
    <property type="entry name" value="DULLARD PROTEIN PHOSPHATASE"/>
    <property type="match status" value="1"/>
</dbReference>
<feature type="region of interest" description="Disordered" evidence="6">
    <location>
        <begin position="403"/>
        <end position="447"/>
    </location>
</feature>
<keyword evidence="3 4" id="KW-0862">Zinc</keyword>
<keyword evidence="5" id="KW-0811">Translocation</keyword>
<evidence type="ECO:0000313" key="10">
    <source>
        <dbReference type="Proteomes" id="UP000051952"/>
    </source>
</evidence>
<dbReference type="GO" id="GO:0008270">
    <property type="term" value="F:zinc ion binding"/>
    <property type="evidence" value="ECO:0007669"/>
    <property type="project" value="UniProtKB-KW"/>
</dbReference>
<keyword evidence="5" id="KW-0496">Mitochondrion</keyword>
<evidence type="ECO:0000256" key="2">
    <source>
        <dbReference type="ARBA" id="ARBA00022771"/>
    </source>
</evidence>
<protein>
    <recommendedName>
        <fullName evidence="5">Mitochondrial import inner membrane translocase subunit TIM50</fullName>
    </recommendedName>
</protein>
<dbReference type="InterPro" id="IPR050365">
    <property type="entry name" value="TIM50"/>
</dbReference>
<feature type="compositionally biased region" description="Basic residues" evidence="6">
    <location>
        <begin position="422"/>
        <end position="434"/>
    </location>
</feature>
<evidence type="ECO:0000256" key="3">
    <source>
        <dbReference type="ARBA" id="ARBA00022833"/>
    </source>
</evidence>
<name>A0A0S4J258_BODSA</name>
<keyword evidence="1 4" id="KW-0479">Metal-binding</keyword>
<dbReference type="Pfam" id="PF03031">
    <property type="entry name" value="NIF"/>
    <property type="match status" value="1"/>
</dbReference>
<evidence type="ECO:0000259" key="7">
    <source>
        <dbReference type="PROSITE" id="PS50103"/>
    </source>
</evidence>
<dbReference type="EMBL" id="CYKH01001111">
    <property type="protein sequence ID" value="CUG84191.1"/>
    <property type="molecule type" value="Genomic_DNA"/>
</dbReference>
<gene>
    <name evidence="9" type="ORF">BSAL_88440</name>
</gene>
<dbReference type="VEuPathDB" id="TriTrypDB:BSAL_88440"/>
<dbReference type="InterPro" id="IPR000571">
    <property type="entry name" value="Znf_CCCH"/>
</dbReference>
<evidence type="ECO:0000256" key="5">
    <source>
        <dbReference type="RuleBase" id="RU365079"/>
    </source>
</evidence>